<dbReference type="PIRSF" id="PIRSF002939">
    <property type="entry name" value="RNA_polymerase_sigma-H_factor"/>
    <property type="match status" value="1"/>
</dbReference>
<dbReference type="InterPro" id="IPR000792">
    <property type="entry name" value="Tscrpt_reg_LuxR_C"/>
</dbReference>
<dbReference type="InterPro" id="IPR013324">
    <property type="entry name" value="RNA_pol_sigma_r3/r4-like"/>
</dbReference>
<organism evidence="8 9">
    <name type="scientific">Veillonella montpellierensis DNF00314</name>
    <dbReference type="NCBI Taxonomy" id="1401067"/>
    <lineage>
        <taxon>Bacteria</taxon>
        <taxon>Bacillati</taxon>
        <taxon>Bacillota</taxon>
        <taxon>Negativicutes</taxon>
        <taxon>Veillonellales</taxon>
        <taxon>Veillonellaceae</taxon>
        <taxon>Veillonella</taxon>
    </lineage>
</organism>
<dbReference type="InterPro" id="IPR013325">
    <property type="entry name" value="RNA_pol_sigma_r2"/>
</dbReference>
<evidence type="ECO:0000259" key="7">
    <source>
        <dbReference type="PROSITE" id="PS00715"/>
    </source>
</evidence>
<dbReference type="EC" id="2.7.7.6" evidence="8"/>
<dbReference type="NCBIfam" id="NF006147">
    <property type="entry name" value="PRK08295.1-4"/>
    <property type="match status" value="1"/>
</dbReference>
<dbReference type="GO" id="GO:0003677">
    <property type="term" value="F:DNA binding"/>
    <property type="evidence" value="ECO:0007669"/>
    <property type="project" value="UniProtKB-KW"/>
</dbReference>
<dbReference type="GO" id="GO:0003899">
    <property type="term" value="F:DNA-directed RNA polymerase activity"/>
    <property type="evidence" value="ECO:0007669"/>
    <property type="project" value="UniProtKB-EC"/>
</dbReference>
<dbReference type="Proteomes" id="UP000029628">
    <property type="component" value="Unassembled WGS sequence"/>
</dbReference>
<name>A0A096AM00_9FIRM</name>
<keyword evidence="8" id="KW-0548">Nucleotidyltransferase</keyword>
<dbReference type="SUPFAM" id="SSF88946">
    <property type="entry name" value="Sigma2 domain of RNA polymerase sigma factors"/>
    <property type="match status" value="1"/>
</dbReference>
<protein>
    <submittedName>
        <fullName evidence="8">RNA polymerase factor sigma-70</fullName>
        <ecNumber evidence="8">2.7.7.6</ecNumber>
    </submittedName>
</protein>
<sequence length="218" mass="25357">MDTIHKETSDYRTMTDETLIKLAQTKDDDSAIDFIVNKYKNFVRAKARSYFLMGADYEDIIQEGMIGLYKAIRDFKPEKQASFHGFAEICIVRQMITAVKAATRQKHMPLNSYVSLNKPIYTEESERTLMDMLSERAITDPEELLISQEQFKDTELMMGKMLSNLEWEVLLAYLDGKPYQTIAEETGRSIKSIDNALQRVKRKLDKYLEERLAKEQNV</sequence>
<dbReference type="InterPro" id="IPR000943">
    <property type="entry name" value="RNA_pol_sigma70"/>
</dbReference>
<evidence type="ECO:0000256" key="4">
    <source>
        <dbReference type="ARBA" id="ARBA00023163"/>
    </source>
</evidence>
<dbReference type="RefSeq" id="WP_028257062.1">
    <property type="nucleotide sequence ID" value="NZ_JRNT01000007.1"/>
</dbReference>
<evidence type="ECO:0000256" key="2">
    <source>
        <dbReference type="ARBA" id="ARBA00023082"/>
    </source>
</evidence>
<dbReference type="Pfam" id="PF04542">
    <property type="entry name" value="Sigma70_r2"/>
    <property type="match status" value="1"/>
</dbReference>
<dbReference type="NCBIfam" id="NF006148">
    <property type="entry name" value="PRK08295.1-5"/>
    <property type="match status" value="1"/>
</dbReference>
<dbReference type="InterPro" id="IPR036388">
    <property type="entry name" value="WH-like_DNA-bd_sf"/>
</dbReference>
<dbReference type="PROSITE" id="PS00715">
    <property type="entry name" value="SIGMA70_1"/>
    <property type="match status" value="1"/>
</dbReference>
<dbReference type="PROSITE" id="PS00622">
    <property type="entry name" value="HTH_LUXR_1"/>
    <property type="match status" value="1"/>
</dbReference>
<dbReference type="EMBL" id="JRNT01000007">
    <property type="protein sequence ID" value="KGF47676.1"/>
    <property type="molecule type" value="Genomic_DNA"/>
</dbReference>
<evidence type="ECO:0000256" key="1">
    <source>
        <dbReference type="ARBA" id="ARBA00023015"/>
    </source>
</evidence>
<keyword evidence="9" id="KW-1185">Reference proteome</keyword>
<dbReference type="GO" id="GO:0016987">
    <property type="term" value="F:sigma factor activity"/>
    <property type="evidence" value="ECO:0007669"/>
    <property type="project" value="UniProtKB-KW"/>
</dbReference>
<keyword evidence="3" id="KW-0238">DNA-binding</keyword>
<gene>
    <name evidence="8" type="ORF">HMPREF0872_02925</name>
</gene>
<evidence type="ECO:0000313" key="8">
    <source>
        <dbReference type="EMBL" id="KGF47676.1"/>
    </source>
</evidence>
<evidence type="ECO:0000313" key="9">
    <source>
        <dbReference type="Proteomes" id="UP000029628"/>
    </source>
</evidence>
<dbReference type="GO" id="GO:0006352">
    <property type="term" value="P:DNA-templated transcription initiation"/>
    <property type="evidence" value="ECO:0007669"/>
    <property type="project" value="InterPro"/>
</dbReference>
<dbReference type="PANTHER" id="PTHR30385:SF1">
    <property type="entry name" value="RNA POLYMERASE SIGMA-H FACTOR"/>
    <property type="match status" value="1"/>
</dbReference>
<feature type="coiled-coil region" evidence="5">
    <location>
        <begin position="190"/>
        <end position="217"/>
    </location>
</feature>
<dbReference type="Gene3D" id="1.10.10.10">
    <property type="entry name" value="Winged helix-like DNA-binding domain superfamily/Winged helix DNA-binding domain"/>
    <property type="match status" value="1"/>
</dbReference>
<evidence type="ECO:0000256" key="5">
    <source>
        <dbReference type="SAM" id="Coils"/>
    </source>
</evidence>
<dbReference type="InterPro" id="IPR014218">
    <property type="entry name" value="RNA_pol_sigma-H"/>
</dbReference>
<evidence type="ECO:0000259" key="6">
    <source>
        <dbReference type="PROSITE" id="PS00622"/>
    </source>
</evidence>
<dbReference type="NCBIfam" id="TIGR02859">
    <property type="entry name" value="spore_sigH"/>
    <property type="match status" value="1"/>
</dbReference>
<evidence type="ECO:0000256" key="3">
    <source>
        <dbReference type="ARBA" id="ARBA00023125"/>
    </source>
</evidence>
<dbReference type="NCBIfam" id="TIGR02937">
    <property type="entry name" value="sigma70-ECF"/>
    <property type="match status" value="1"/>
</dbReference>
<dbReference type="Pfam" id="PF08281">
    <property type="entry name" value="Sigma70_r4_2"/>
    <property type="match status" value="1"/>
</dbReference>
<keyword evidence="1" id="KW-0805">Transcription regulation</keyword>
<dbReference type="AlphaFoldDB" id="A0A096AM00"/>
<accession>A0A096AM00</accession>
<keyword evidence="5" id="KW-0175">Coiled coil</keyword>
<keyword evidence="8" id="KW-0808">Transferase</keyword>
<dbReference type="SUPFAM" id="SSF88659">
    <property type="entry name" value="Sigma3 and sigma4 domains of RNA polymerase sigma factors"/>
    <property type="match status" value="1"/>
</dbReference>
<dbReference type="NCBIfam" id="NF006145">
    <property type="entry name" value="PRK08295.1-2"/>
    <property type="match status" value="1"/>
</dbReference>
<feature type="domain" description="HTH luxR-type" evidence="6">
    <location>
        <begin position="176"/>
        <end position="203"/>
    </location>
</feature>
<feature type="domain" description="RNA polymerase sigma-70" evidence="7">
    <location>
        <begin position="59"/>
        <end position="72"/>
    </location>
</feature>
<reference evidence="8 9" key="1">
    <citation type="submission" date="2014-07" db="EMBL/GenBank/DDBJ databases">
        <authorList>
            <person name="McCorrison J."/>
            <person name="Sanka R."/>
            <person name="Torralba M."/>
            <person name="Gillis M."/>
            <person name="Haft D.H."/>
            <person name="Methe B."/>
            <person name="Sutton G."/>
            <person name="Nelson K.E."/>
        </authorList>
    </citation>
    <scope>NUCLEOTIDE SEQUENCE [LARGE SCALE GENOMIC DNA]</scope>
    <source>
        <strain evidence="8 9">DNF00314</strain>
    </source>
</reference>
<dbReference type="InterPro" id="IPR016371">
    <property type="entry name" value="RNA_pol_sigma-H_factor"/>
</dbReference>
<dbReference type="InterPro" id="IPR007627">
    <property type="entry name" value="RNA_pol_sigma70_r2"/>
</dbReference>
<keyword evidence="4" id="KW-0804">Transcription</keyword>
<dbReference type="GO" id="GO:0046961">
    <property type="term" value="F:proton-transporting ATPase activity, rotational mechanism"/>
    <property type="evidence" value="ECO:0007669"/>
    <property type="project" value="InterPro"/>
</dbReference>
<dbReference type="eggNOG" id="COG1595">
    <property type="taxonomic scope" value="Bacteria"/>
</dbReference>
<dbReference type="InterPro" id="IPR013249">
    <property type="entry name" value="RNA_pol_sigma70_r4_t2"/>
</dbReference>
<comment type="caution">
    <text evidence="8">The sequence shown here is derived from an EMBL/GenBank/DDBJ whole genome shotgun (WGS) entry which is preliminary data.</text>
</comment>
<dbReference type="PANTHER" id="PTHR30385">
    <property type="entry name" value="SIGMA FACTOR F FLAGELLAR"/>
    <property type="match status" value="1"/>
</dbReference>
<dbReference type="Gene3D" id="1.20.120.1810">
    <property type="match status" value="1"/>
</dbReference>
<keyword evidence="2" id="KW-0731">Sigma factor</keyword>
<proteinExistence type="predicted"/>
<dbReference type="InterPro" id="IPR014284">
    <property type="entry name" value="RNA_pol_sigma-70_dom"/>
</dbReference>